<dbReference type="PANTHER" id="PTHR44329">
    <property type="entry name" value="SERINE/THREONINE-PROTEIN KINASE TNNI3K-RELATED"/>
    <property type="match status" value="1"/>
</dbReference>
<protein>
    <recommendedName>
        <fullName evidence="2">Protein kinase domain-containing protein</fullName>
    </recommendedName>
</protein>
<dbReference type="Pfam" id="PF07714">
    <property type="entry name" value="PK_Tyr_Ser-Thr"/>
    <property type="match status" value="1"/>
</dbReference>
<name>A0ABR1JL47_9AGAR</name>
<comment type="caution">
    <text evidence="3">The sequence shown here is derived from an EMBL/GenBank/DDBJ whole genome shotgun (WGS) entry which is preliminary data.</text>
</comment>
<proteinExistence type="predicted"/>
<evidence type="ECO:0000313" key="4">
    <source>
        <dbReference type="Proteomes" id="UP001498398"/>
    </source>
</evidence>
<feature type="domain" description="Protein kinase" evidence="2">
    <location>
        <begin position="260"/>
        <end position="531"/>
    </location>
</feature>
<sequence length="654" mass="73624">MAASESISTTMLEYPRNRHRTDAKRRLTSNTTILVADDSNESSNQSRTSLGSFGGHFLLDKLRESITLTCDPLSTHRVSNHERQLSKGDQETHWKLVACISDWCQERIGDTEFVHAAFRHLSVASHLLEDFTTILETKSRTKLIFCYSQTNEISSAILSKLHQAVIIPLSPDAKEAASRPSNTDELRQMITLAERERAGDVIFHGLRPLWVPCVMELLQMELDNPSLDSNHHKKCLKYLRVLAQRFQVLPPSLFVKRLEREGTHAIRGGGYADIWRGSANGQAACLKVLRMFMYDDDGAQAKIIAAFCHEALIWRQLHHPNVLPFLGVNVDLFRPGFCLVSPWMSNGNIISFLKSHPEHDRIRCINQIAEGMNYLHSLNPPIVHGDIKGVNVLVSDNHQCCLGDFGLALAAESQSIAGSTGTIRGSLRWLAPELIDPRMFPLASEADITCRDIYAFACTAFEILSGEVPFSHHTSDAAVILAILKGERPARPNKVWCIDYIWNLIVQCWAQDSSARPRSSRIVNYLNSPITRLDVDTDSEEIRSPTTLPTHRISNLPSTQPSQDSCSTTVSWDIDTCRRLTRDYLSFLKAFLPTQAEERHQSMDSEAQRLVERCLLPLLDDPEYQRRLKSSLNHLTCRRPSVPLEGSDEVLFAA</sequence>
<dbReference type="InterPro" id="IPR051681">
    <property type="entry name" value="Ser/Thr_Kinases-Pseudokinases"/>
</dbReference>
<dbReference type="InterPro" id="IPR001245">
    <property type="entry name" value="Ser-Thr/Tyr_kinase_cat_dom"/>
</dbReference>
<dbReference type="InterPro" id="IPR011009">
    <property type="entry name" value="Kinase-like_dom_sf"/>
</dbReference>
<dbReference type="InterPro" id="IPR000719">
    <property type="entry name" value="Prot_kinase_dom"/>
</dbReference>
<dbReference type="EMBL" id="JBANRG010000010">
    <property type="protein sequence ID" value="KAK7462966.1"/>
    <property type="molecule type" value="Genomic_DNA"/>
</dbReference>
<dbReference type="SUPFAM" id="SSF56112">
    <property type="entry name" value="Protein kinase-like (PK-like)"/>
    <property type="match status" value="1"/>
</dbReference>
<evidence type="ECO:0000256" key="1">
    <source>
        <dbReference type="SAM" id="MobiDB-lite"/>
    </source>
</evidence>
<dbReference type="PROSITE" id="PS00108">
    <property type="entry name" value="PROTEIN_KINASE_ST"/>
    <property type="match status" value="1"/>
</dbReference>
<dbReference type="Gene3D" id="1.10.510.10">
    <property type="entry name" value="Transferase(Phosphotransferase) domain 1"/>
    <property type="match status" value="1"/>
</dbReference>
<dbReference type="PANTHER" id="PTHR44329:SF214">
    <property type="entry name" value="PROTEIN KINASE DOMAIN-CONTAINING PROTEIN"/>
    <property type="match status" value="1"/>
</dbReference>
<gene>
    <name evidence="3" type="ORF">VKT23_007547</name>
</gene>
<dbReference type="InterPro" id="IPR008271">
    <property type="entry name" value="Ser/Thr_kinase_AS"/>
</dbReference>
<dbReference type="PROSITE" id="PS50011">
    <property type="entry name" value="PROTEIN_KINASE_DOM"/>
    <property type="match status" value="1"/>
</dbReference>
<organism evidence="3 4">
    <name type="scientific">Marasmiellus scandens</name>
    <dbReference type="NCBI Taxonomy" id="2682957"/>
    <lineage>
        <taxon>Eukaryota</taxon>
        <taxon>Fungi</taxon>
        <taxon>Dikarya</taxon>
        <taxon>Basidiomycota</taxon>
        <taxon>Agaricomycotina</taxon>
        <taxon>Agaricomycetes</taxon>
        <taxon>Agaricomycetidae</taxon>
        <taxon>Agaricales</taxon>
        <taxon>Marasmiineae</taxon>
        <taxon>Omphalotaceae</taxon>
        <taxon>Marasmiellus</taxon>
    </lineage>
</organism>
<keyword evidence="4" id="KW-1185">Reference proteome</keyword>
<reference evidence="3 4" key="1">
    <citation type="submission" date="2024-01" db="EMBL/GenBank/DDBJ databases">
        <title>A draft genome for the cacao thread blight pathogen Marasmiellus scandens.</title>
        <authorList>
            <person name="Baruah I.K."/>
            <person name="Leung J."/>
            <person name="Bukari Y."/>
            <person name="Amoako-Attah I."/>
            <person name="Meinhardt L.W."/>
            <person name="Bailey B.A."/>
            <person name="Cohen S.P."/>
        </authorList>
    </citation>
    <scope>NUCLEOTIDE SEQUENCE [LARGE SCALE GENOMIC DNA]</scope>
    <source>
        <strain evidence="3 4">GH-19</strain>
    </source>
</reference>
<evidence type="ECO:0000313" key="3">
    <source>
        <dbReference type="EMBL" id="KAK7462966.1"/>
    </source>
</evidence>
<dbReference type="SMART" id="SM00220">
    <property type="entry name" value="S_TKc"/>
    <property type="match status" value="1"/>
</dbReference>
<feature type="region of interest" description="Disordered" evidence="1">
    <location>
        <begin position="543"/>
        <end position="562"/>
    </location>
</feature>
<feature type="compositionally biased region" description="Polar residues" evidence="1">
    <location>
        <begin position="544"/>
        <end position="562"/>
    </location>
</feature>
<dbReference type="Proteomes" id="UP001498398">
    <property type="component" value="Unassembled WGS sequence"/>
</dbReference>
<accession>A0ABR1JL47</accession>
<evidence type="ECO:0000259" key="2">
    <source>
        <dbReference type="PROSITE" id="PS50011"/>
    </source>
</evidence>